<protein>
    <submittedName>
        <fullName evidence="2">Type II secretion system protein</fullName>
    </submittedName>
</protein>
<evidence type="ECO:0000313" key="2">
    <source>
        <dbReference type="EMBL" id="TVO52243.1"/>
    </source>
</evidence>
<dbReference type="Proteomes" id="UP000319502">
    <property type="component" value="Unassembled WGS sequence"/>
</dbReference>
<feature type="transmembrane region" description="Helical" evidence="1">
    <location>
        <begin position="6"/>
        <end position="27"/>
    </location>
</feature>
<reference evidence="2 3" key="1">
    <citation type="submission" date="2019-07" db="EMBL/GenBank/DDBJ databases">
        <title>The pathways for chlorine oxyanion respiration interact through the shared metabolite chlorate.</title>
        <authorList>
            <person name="Barnum T.P."/>
            <person name="Cheng Y."/>
            <person name="Hill K.A."/>
            <person name="Lucas L.N."/>
            <person name="Carlson H.K."/>
            <person name="Coates J.D."/>
        </authorList>
    </citation>
    <scope>NUCLEOTIDE SEQUENCE [LARGE SCALE GENOMIC DNA]</scope>
    <source>
        <strain evidence="2 3">SFB-3</strain>
    </source>
</reference>
<keyword evidence="1" id="KW-1133">Transmembrane helix</keyword>
<dbReference type="RefSeq" id="WP_144310824.1">
    <property type="nucleotide sequence ID" value="NZ_VMNK01000017.1"/>
</dbReference>
<organism evidence="2 3">
    <name type="scientific">Denitromonas halophila</name>
    <dbReference type="NCBI Taxonomy" id="1629404"/>
    <lineage>
        <taxon>Bacteria</taxon>
        <taxon>Pseudomonadati</taxon>
        <taxon>Pseudomonadota</taxon>
        <taxon>Betaproteobacteria</taxon>
        <taxon>Rhodocyclales</taxon>
        <taxon>Zoogloeaceae</taxon>
        <taxon>Denitromonas</taxon>
    </lineage>
</organism>
<evidence type="ECO:0000313" key="3">
    <source>
        <dbReference type="Proteomes" id="UP000319502"/>
    </source>
</evidence>
<gene>
    <name evidence="2" type="ORF">FHP91_17560</name>
</gene>
<accession>A0A557QH93</accession>
<proteinExistence type="predicted"/>
<keyword evidence="1" id="KW-0812">Transmembrane</keyword>
<keyword evidence="3" id="KW-1185">Reference proteome</keyword>
<name>A0A557QH93_9RHOO</name>
<sequence>MRRGEGGYTYLMVLFLVAGVGLLMAGIGQTWQARAQREKEAELLAVGVEMARALRHYHDASPEAAKTWPPDLAVLLEDRRFPEPMRHLRRIYRDPMTGTTEWGLEREEGRIVGIHSLSDKRPFRRANLPAELGEQAAEAKTVREWVFRPSAGTGAPVPPTNALAPDVLSARGARPGVFAHDD</sequence>
<evidence type="ECO:0000256" key="1">
    <source>
        <dbReference type="SAM" id="Phobius"/>
    </source>
</evidence>
<comment type="caution">
    <text evidence="2">The sequence shown here is derived from an EMBL/GenBank/DDBJ whole genome shotgun (WGS) entry which is preliminary data.</text>
</comment>
<keyword evidence="1" id="KW-0472">Membrane</keyword>
<dbReference type="OrthoDB" id="5608857at2"/>
<dbReference type="AlphaFoldDB" id="A0A557QH93"/>
<dbReference type="EMBL" id="VMNK01000017">
    <property type="protein sequence ID" value="TVO52243.1"/>
    <property type="molecule type" value="Genomic_DNA"/>
</dbReference>